<name>F1AX74_ORFV</name>
<dbReference type="Proteomes" id="UP000103309">
    <property type="component" value="Segment"/>
</dbReference>
<sequence length="728" mass="79753">MLVFGGRARGLLLLRGLLALVLFLVLLLGGDAVQQHCGEHERGLASGARLAQHSRDPAAVLVDDSVAHEAVLGLVEGHAARALAELADEVAAVHKDVGLVLDVERAAHSVADAVVLEGHVAGHRDHNRVVHDAPQRHLVSEADLNVGGHEPALLLVEVLAHDCFRNVAAEVERELVRLQRHRQVHRLPEGRHLAQGRSFYLCLPLYIHHTDLLAEVDRPREGVVLELEGHGHNVALVPEEQALPEGLVGHEEVSVHYRADVLGRCLARAEDGLDGSHERSVLGGHAAVSCEKLAHDLPQHHVHELRVRARGVRVRKLLQDGVHAVGFLGLELEVKKLLHVEGQRVDVLHAVVLQRDDVLVEVRVHRRHEVHVHGRGHVRVGELAHGAAQDLVELREGVGDGHEPDVPHLLERVGLGHDVRGEEEHELAAVVVLRGVVHLEQLLQRGLHLAGHDREGLGAAVGRGVRVVALRAAELRVPVAEHHVADDQAAVGRVGEVDEVLPAHGAHLRDEELELAADVQLGELVPVEHAVADAQVRVQVLVLRLEEHVQVVHQVQRAQHRHGHVVHVFFEHLVVAEPAHGEVVVLLPARHAAVDHARVQEAAPVVEHLGHVRVRHFVVGDAPLEHLADHAHAVLVQQDLEHLLALHHDVADVHVLLGHEADDAAERERRVRDRRGREQQEGHARLVLDHHHELAGVVPEDVVRLVDHEDRVLVLAEAVVVYDAVVAV</sequence>
<reference evidence="1 2" key="1">
    <citation type="submission" date="2010-04" db="EMBL/GenBank/DDBJ databases">
        <title>Novel immune-modulators identified by a rapid, functional screen of the Parapox virus genome.</title>
        <authorList>
            <person name="McGuire M.J."/>
            <person name="Sykes K.F."/>
            <person name="Johnston S.A."/>
        </authorList>
    </citation>
    <scope>NUCLEOTIDE SEQUENCE [LARGE SCALE GENOMIC DNA]</scope>
    <source>
        <strain evidence="1">D1701</strain>
    </source>
</reference>
<organismHost>
    <name type="scientific">Ovis aries</name>
    <name type="common">Sheep</name>
    <dbReference type="NCBI Taxonomy" id="9940"/>
</organismHost>
<evidence type="ECO:0000313" key="1">
    <source>
        <dbReference type="EMBL" id="ADY76740.1"/>
    </source>
</evidence>
<protein>
    <submittedName>
        <fullName evidence="1">PP66</fullName>
    </submittedName>
</protein>
<organismHost>
    <name type="scientific">Capra hircus</name>
    <name type="common">Goat</name>
    <dbReference type="NCBI Taxonomy" id="9925"/>
</organismHost>
<dbReference type="EMBL" id="HM133903">
    <property type="protein sequence ID" value="ADY76740.1"/>
    <property type="molecule type" value="Genomic_DNA"/>
</dbReference>
<organismHost>
    <name type="scientific">Homo sapiens</name>
    <name type="common">Human</name>
    <dbReference type="NCBI Taxonomy" id="9606"/>
</organismHost>
<accession>F1AX74</accession>
<proteinExistence type="predicted"/>
<organism evidence="1 2">
    <name type="scientific">Orf virus</name>
    <name type="common">ORFV</name>
    <dbReference type="NCBI Taxonomy" id="10258"/>
    <lineage>
        <taxon>Viruses</taxon>
        <taxon>Varidnaviria</taxon>
        <taxon>Bamfordvirae</taxon>
        <taxon>Nucleocytoviricota</taxon>
        <taxon>Pokkesviricetes</taxon>
        <taxon>Chitovirales</taxon>
        <taxon>Poxviridae</taxon>
        <taxon>Chordopoxvirinae</taxon>
        <taxon>Parapoxvirus</taxon>
        <taxon>Parapoxvirus orf</taxon>
    </lineage>
</organism>
<evidence type="ECO:0000313" key="2">
    <source>
        <dbReference type="Proteomes" id="UP000103309"/>
    </source>
</evidence>